<dbReference type="GO" id="GO:0030515">
    <property type="term" value="F:snoRNA binding"/>
    <property type="evidence" value="ECO:0007669"/>
    <property type="project" value="TreeGrafter"/>
</dbReference>
<dbReference type="AlphaFoldDB" id="A0A0R3W753"/>
<dbReference type="PANTHER" id="PTHR12821">
    <property type="entry name" value="BYSTIN"/>
    <property type="match status" value="1"/>
</dbReference>
<dbReference type="PANTHER" id="PTHR12821:SF0">
    <property type="entry name" value="BYSTIN"/>
    <property type="match status" value="1"/>
</dbReference>
<evidence type="ECO:0000313" key="4">
    <source>
        <dbReference type="Proteomes" id="UP000282613"/>
    </source>
</evidence>
<keyword evidence="4" id="KW-1185">Reference proteome</keyword>
<dbReference type="GO" id="GO:0005730">
    <property type="term" value="C:nucleolus"/>
    <property type="evidence" value="ECO:0007669"/>
    <property type="project" value="TreeGrafter"/>
</dbReference>
<feature type="compositionally biased region" description="Low complexity" evidence="2">
    <location>
        <begin position="1"/>
        <end position="13"/>
    </location>
</feature>
<reference evidence="5" key="1">
    <citation type="submission" date="2017-02" db="UniProtKB">
        <authorList>
            <consortium name="WormBaseParasite"/>
        </authorList>
    </citation>
    <scope>IDENTIFICATION</scope>
</reference>
<reference evidence="3 4" key="2">
    <citation type="submission" date="2018-11" db="EMBL/GenBank/DDBJ databases">
        <authorList>
            <consortium name="Pathogen Informatics"/>
        </authorList>
    </citation>
    <scope>NUCLEOTIDE SEQUENCE [LARGE SCALE GENOMIC DNA]</scope>
</reference>
<accession>A0A0R3W753</accession>
<dbReference type="EMBL" id="UYRS01018468">
    <property type="protein sequence ID" value="VDK36103.1"/>
    <property type="molecule type" value="Genomic_DNA"/>
</dbReference>
<feature type="region of interest" description="Disordered" evidence="2">
    <location>
        <begin position="1"/>
        <end position="62"/>
    </location>
</feature>
<feature type="compositionally biased region" description="Acidic residues" evidence="2">
    <location>
        <begin position="40"/>
        <end position="62"/>
    </location>
</feature>
<evidence type="ECO:0000256" key="2">
    <source>
        <dbReference type="SAM" id="MobiDB-lite"/>
    </source>
</evidence>
<dbReference type="GO" id="GO:0030688">
    <property type="term" value="C:preribosome, small subunit precursor"/>
    <property type="evidence" value="ECO:0007669"/>
    <property type="project" value="TreeGrafter"/>
</dbReference>
<dbReference type="Proteomes" id="UP000282613">
    <property type="component" value="Unassembled WGS sequence"/>
</dbReference>
<evidence type="ECO:0000313" key="3">
    <source>
        <dbReference type="EMBL" id="VDK36103.1"/>
    </source>
</evidence>
<dbReference type="WBParaSite" id="TASK_0000608101-mRNA-1">
    <property type="protein sequence ID" value="TASK_0000608101-mRNA-1"/>
    <property type="gene ID" value="TASK_0000608101"/>
</dbReference>
<dbReference type="OrthoDB" id="2192561at2759"/>
<protein>
    <submittedName>
        <fullName evidence="5">Bystin</fullName>
    </submittedName>
</protein>
<dbReference type="InterPro" id="IPR007955">
    <property type="entry name" value="Bystin"/>
</dbReference>
<evidence type="ECO:0000256" key="1">
    <source>
        <dbReference type="ARBA" id="ARBA00007114"/>
    </source>
</evidence>
<dbReference type="STRING" id="60517.A0A0R3W753"/>
<evidence type="ECO:0000313" key="5">
    <source>
        <dbReference type="WBParaSite" id="TASK_0000608101-mRNA-1"/>
    </source>
</evidence>
<dbReference type="GO" id="GO:0005737">
    <property type="term" value="C:cytoplasm"/>
    <property type="evidence" value="ECO:0007669"/>
    <property type="project" value="TreeGrafter"/>
</dbReference>
<dbReference type="GO" id="GO:0006364">
    <property type="term" value="P:rRNA processing"/>
    <property type="evidence" value="ECO:0007669"/>
    <property type="project" value="TreeGrafter"/>
</dbReference>
<name>A0A0R3W753_TAEAS</name>
<organism evidence="5">
    <name type="scientific">Taenia asiatica</name>
    <name type="common">Asian tapeworm</name>
    <dbReference type="NCBI Taxonomy" id="60517"/>
    <lineage>
        <taxon>Eukaryota</taxon>
        <taxon>Metazoa</taxon>
        <taxon>Spiralia</taxon>
        <taxon>Lophotrochozoa</taxon>
        <taxon>Platyhelminthes</taxon>
        <taxon>Cestoda</taxon>
        <taxon>Eucestoda</taxon>
        <taxon>Cyclophyllidea</taxon>
        <taxon>Taeniidae</taxon>
        <taxon>Taenia</taxon>
    </lineage>
</organism>
<sequence>MISPSSTRSIASSYLSRGRDWPDPMIRVDEKKKVEKLNLDDNESSDEEVDISNEDPPIQDDDEDEYNEAWEKFFKPNADADGAYSSELIQNINEARSVVAEEMSEYCGSLPDLDDFKAVDDFEELPDELKNHIRLLKDVLSHYRSGPLPKTIKMLPHLPGYESLLEMLSPLEWTSHAYPRIVKVFASKGGDQAFHFYENYLLPKVRSDIAKNGRLCVQLFEALIASLFRIREFLAASEMTKTEGVILAHLIKKASIRAHFSAVALSLTCEEDFSIPRSMVIEAIINKRYFLPEDAVTRLVAYFTSFDNANCSMYFTPEGRMPLTWFKSLLAFLEFYREGVRPEEREQLVRLCRRHEHPSITPEIRALIGLIPTTRPSA</sequence>
<feature type="compositionally biased region" description="Basic and acidic residues" evidence="2">
    <location>
        <begin position="17"/>
        <end position="39"/>
    </location>
</feature>
<comment type="similarity">
    <text evidence="1">Belongs to the bystin family.</text>
</comment>
<dbReference type="Pfam" id="PF05291">
    <property type="entry name" value="Bystin"/>
    <property type="match status" value="1"/>
</dbReference>
<proteinExistence type="inferred from homology"/>
<gene>
    <name evidence="3" type="ORF">TASK_LOCUS6082</name>
</gene>